<proteinExistence type="predicted"/>
<sequence length="233" mass="26587">MARTRKSKTKINTPKSPLRSIESNNSIGDCELQAKNVEVTINPLRSIKTNNSVEVHELQTTNVEVTTNKRKNISNRTNAKKKKENEESHSINNNEIIQNMNDLHFLKSKNIMQQKEQTSNASSFLLRNNLSFKKVIQQKEQITYTLSSSTRSNLFYNKQLLESNISPSLSDRSNSSKSIYSERLLSSNIALSSLINYSFKDDQHQSISNETNISSPSLIRPFKNDLEVCLYLV</sequence>
<evidence type="ECO:0000313" key="3">
    <source>
        <dbReference type="Proteomes" id="UP000439903"/>
    </source>
</evidence>
<feature type="region of interest" description="Disordered" evidence="1">
    <location>
        <begin position="1"/>
        <end position="24"/>
    </location>
</feature>
<dbReference type="OrthoDB" id="2440267at2759"/>
<keyword evidence="3" id="KW-1185">Reference proteome</keyword>
<gene>
    <name evidence="2" type="ORF">F8M41_002380</name>
</gene>
<evidence type="ECO:0000256" key="1">
    <source>
        <dbReference type="SAM" id="MobiDB-lite"/>
    </source>
</evidence>
<organism evidence="2 3">
    <name type="scientific">Gigaspora margarita</name>
    <dbReference type="NCBI Taxonomy" id="4874"/>
    <lineage>
        <taxon>Eukaryota</taxon>
        <taxon>Fungi</taxon>
        <taxon>Fungi incertae sedis</taxon>
        <taxon>Mucoromycota</taxon>
        <taxon>Glomeromycotina</taxon>
        <taxon>Glomeromycetes</taxon>
        <taxon>Diversisporales</taxon>
        <taxon>Gigasporaceae</taxon>
        <taxon>Gigaspora</taxon>
    </lineage>
</organism>
<accession>A0A8H3XCZ2</accession>
<comment type="caution">
    <text evidence="2">The sequence shown here is derived from an EMBL/GenBank/DDBJ whole genome shotgun (WGS) entry which is preliminary data.</text>
</comment>
<dbReference type="EMBL" id="WTPW01001201">
    <property type="protein sequence ID" value="KAF0449794.1"/>
    <property type="molecule type" value="Genomic_DNA"/>
</dbReference>
<dbReference type="AlphaFoldDB" id="A0A8H3XCZ2"/>
<protein>
    <submittedName>
        <fullName evidence="2">Uncharacterized protein</fullName>
    </submittedName>
</protein>
<evidence type="ECO:0000313" key="2">
    <source>
        <dbReference type="EMBL" id="KAF0449794.1"/>
    </source>
</evidence>
<feature type="compositionally biased region" description="Polar residues" evidence="1">
    <location>
        <begin position="10"/>
        <end position="24"/>
    </location>
</feature>
<name>A0A8H3XCZ2_GIGMA</name>
<dbReference type="Proteomes" id="UP000439903">
    <property type="component" value="Unassembled WGS sequence"/>
</dbReference>
<reference evidence="2 3" key="1">
    <citation type="journal article" date="2019" name="Environ. Microbiol.">
        <title>At the nexus of three kingdoms: the genome of the mycorrhizal fungus Gigaspora margarita provides insights into plant, endobacterial and fungal interactions.</title>
        <authorList>
            <person name="Venice F."/>
            <person name="Ghignone S."/>
            <person name="Salvioli di Fossalunga A."/>
            <person name="Amselem J."/>
            <person name="Novero M."/>
            <person name="Xianan X."/>
            <person name="Sedzielewska Toro K."/>
            <person name="Morin E."/>
            <person name="Lipzen A."/>
            <person name="Grigoriev I.V."/>
            <person name="Henrissat B."/>
            <person name="Martin F.M."/>
            <person name="Bonfante P."/>
        </authorList>
    </citation>
    <scope>NUCLEOTIDE SEQUENCE [LARGE SCALE GENOMIC DNA]</scope>
    <source>
        <strain evidence="2 3">BEG34</strain>
    </source>
</reference>